<feature type="domain" description="Glycosyltransferase subfamily 4-like N-terminal" evidence="3">
    <location>
        <begin position="25"/>
        <end position="216"/>
    </location>
</feature>
<dbReference type="RefSeq" id="WP_123304747.1">
    <property type="nucleotide sequence ID" value="NZ_RKHK01000001.1"/>
</dbReference>
<name>A0A3N2BGU2_9MICO</name>
<dbReference type="EMBL" id="RKHK01000001">
    <property type="protein sequence ID" value="ROR74438.1"/>
    <property type="molecule type" value="Genomic_DNA"/>
</dbReference>
<dbReference type="Gene3D" id="3.40.50.2000">
    <property type="entry name" value="Glycogen Phosphorylase B"/>
    <property type="match status" value="2"/>
</dbReference>
<sequence length="415" mass="43361">MSILVSSPTTPRVAVVSDYTLVTLGGAETAFTQQAGALAAVTDVLAICPDSAALSALATHPRITAVPVPVAFTVPALGFPVARHTPQLRGVIRAALARAGTDVVHVHSEFGIAAAAIAAARELGIPVVHTVHTFFWQAGVAMQPLLAMGAPAFHHAVTGLPHPARRLAERSGDSALRNITLATGLAADRVISPSAHQAQRLRAAGLTHVDVVPNSVAGNPAAQPVTRIDGPLRVLWSGRFAPEKRILPFLRAASTAIERVGPERLQVDVLGAGVQFAAAERLVAQRPGPRLHGRVPNADVPAWLARSHMSALTSVGWDNQPMTVAESLMALRGVLWCDPALTEGLTLAGIPALRASEEELAARLVQLALDPAPVIAASAAAAQARQLFSAEEFTRSIVQSYHRAGFPDLVLTSGR</sequence>
<keyword evidence="2 4" id="KW-0808">Transferase</keyword>
<evidence type="ECO:0000313" key="4">
    <source>
        <dbReference type="EMBL" id="ROR74438.1"/>
    </source>
</evidence>
<dbReference type="GO" id="GO:1901137">
    <property type="term" value="P:carbohydrate derivative biosynthetic process"/>
    <property type="evidence" value="ECO:0007669"/>
    <property type="project" value="UniProtKB-ARBA"/>
</dbReference>
<keyword evidence="5" id="KW-1185">Reference proteome</keyword>
<dbReference type="SUPFAM" id="SSF53756">
    <property type="entry name" value="UDP-Glycosyltransferase/glycogen phosphorylase"/>
    <property type="match status" value="1"/>
</dbReference>
<reference evidence="4 5" key="1">
    <citation type="submission" date="2018-11" db="EMBL/GenBank/DDBJ databases">
        <title>Sequencing the genomes of 1000 actinobacteria strains.</title>
        <authorList>
            <person name="Klenk H.-P."/>
        </authorList>
    </citation>
    <scope>NUCLEOTIDE SEQUENCE [LARGE SCALE GENOMIC DNA]</scope>
    <source>
        <strain evidence="4 5">DSM 11294</strain>
    </source>
</reference>
<accession>A0A3N2BGU2</accession>
<evidence type="ECO:0000256" key="1">
    <source>
        <dbReference type="ARBA" id="ARBA00022676"/>
    </source>
</evidence>
<organism evidence="4 5">
    <name type="scientific">Bogoriella caseilytica</name>
    <dbReference type="NCBI Taxonomy" id="56055"/>
    <lineage>
        <taxon>Bacteria</taxon>
        <taxon>Bacillati</taxon>
        <taxon>Actinomycetota</taxon>
        <taxon>Actinomycetes</taxon>
        <taxon>Micrococcales</taxon>
        <taxon>Bogoriellaceae</taxon>
        <taxon>Bogoriella</taxon>
    </lineage>
</organism>
<comment type="caution">
    <text evidence="4">The sequence shown here is derived from an EMBL/GenBank/DDBJ whole genome shotgun (WGS) entry which is preliminary data.</text>
</comment>
<dbReference type="OrthoDB" id="9802525at2"/>
<proteinExistence type="predicted"/>
<dbReference type="Pfam" id="PF13439">
    <property type="entry name" value="Glyco_transf_4"/>
    <property type="match status" value="1"/>
</dbReference>
<gene>
    <name evidence="4" type="ORF">EDD31_2854</name>
</gene>
<keyword evidence="1" id="KW-0328">Glycosyltransferase</keyword>
<dbReference type="CDD" id="cd03801">
    <property type="entry name" value="GT4_PimA-like"/>
    <property type="match status" value="1"/>
</dbReference>
<evidence type="ECO:0000256" key="2">
    <source>
        <dbReference type="ARBA" id="ARBA00022679"/>
    </source>
</evidence>
<dbReference type="GO" id="GO:0016757">
    <property type="term" value="F:glycosyltransferase activity"/>
    <property type="evidence" value="ECO:0007669"/>
    <property type="project" value="UniProtKB-KW"/>
</dbReference>
<evidence type="ECO:0000313" key="5">
    <source>
        <dbReference type="Proteomes" id="UP000280668"/>
    </source>
</evidence>
<dbReference type="PANTHER" id="PTHR45947:SF13">
    <property type="entry name" value="TRANSFERASE"/>
    <property type="match status" value="1"/>
</dbReference>
<dbReference type="PANTHER" id="PTHR45947">
    <property type="entry name" value="SULFOQUINOVOSYL TRANSFERASE SQD2"/>
    <property type="match status" value="1"/>
</dbReference>
<dbReference type="AlphaFoldDB" id="A0A3N2BGU2"/>
<evidence type="ECO:0000259" key="3">
    <source>
        <dbReference type="Pfam" id="PF13439"/>
    </source>
</evidence>
<protein>
    <submittedName>
        <fullName evidence="4">Glycosyltransferase involved in cell wall biosynthesis</fullName>
    </submittedName>
</protein>
<dbReference type="InterPro" id="IPR050194">
    <property type="entry name" value="Glycosyltransferase_grp1"/>
</dbReference>
<dbReference type="Proteomes" id="UP000280668">
    <property type="component" value="Unassembled WGS sequence"/>
</dbReference>
<dbReference type="InterPro" id="IPR028098">
    <property type="entry name" value="Glyco_trans_4-like_N"/>
</dbReference>